<dbReference type="InterPro" id="IPR044817">
    <property type="entry name" value="SBP-like"/>
</dbReference>
<feature type="compositionally biased region" description="Polar residues" evidence="10">
    <location>
        <begin position="238"/>
        <end position="252"/>
    </location>
</feature>
<keyword evidence="7" id="KW-0804">Transcription</keyword>
<keyword evidence="4" id="KW-0862">Zinc</keyword>
<dbReference type="Proteomes" id="UP000652761">
    <property type="component" value="Unassembled WGS sequence"/>
</dbReference>
<evidence type="ECO:0000256" key="5">
    <source>
        <dbReference type="ARBA" id="ARBA00023015"/>
    </source>
</evidence>
<evidence type="ECO:0000256" key="8">
    <source>
        <dbReference type="ARBA" id="ARBA00023242"/>
    </source>
</evidence>
<accession>A0A843UEZ3</accession>
<keyword evidence="8" id="KW-0539">Nucleus</keyword>
<evidence type="ECO:0000256" key="1">
    <source>
        <dbReference type="ARBA" id="ARBA00004123"/>
    </source>
</evidence>
<comment type="subcellular location">
    <subcellularLocation>
        <location evidence="1">Nucleus</location>
    </subcellularLocation>
</comment>
<dbReference type="PANTHER" id="PTHR31251">
    <property type="entry name" value="SQUAMOSA PROMOTER-BINDING-LIKE PROTEIN 4"/>
    <property type="match status" value="1"/>
</dbReference>
<dbReference type="OrthoDB" id="514967at2759"/>
<feature type="region of interest" description="Disordered" evidence="10">
    <location>
        <begin position="228"/>
        <end position="304"/>
    </location>
</feature>
<keyword evidence="5" id="KW-0805">Transcription regulation</keyword>
<dbReference type="FunFam" id="4.10.1100.10:FF:000001">
    <property type="entry name" value="Squamosa promoter-binding-like protein 14"/>
    <property type="match status" value="1"/>
</dbReference>
<organism evidence="12 13">
    <name type="scientific">Colocasia esculenta</name>
    <name type="common">Wild taro</name>
    <name type="synonym">Arum esculentum</name>
    <dbReference type="NCBI Taxonomy" id="4460"/>
    <lineage>
        <taxon>Eukaryota</taxon>
        <taxon>Viridiplantae</taxon>
        <taxon>Streptophyta</taxon>
        <taxon>Embryophyta</taxon>
        <taxon>Tracheophyta</taxon>
        <taxon>Spermatophyta</taxon>
        <taxon>Magnoliopsida</taxon>
        <taxon>Liliopsida</taxon>
        <taxon>Araceae</taxon>
        <taxon>Aroideae</taxon>
        <taxon>Colocasieae</taxon>
        <taxon>Colocasia</taxon>
    </lineage>
</organism>
<dbReference type="Gene3D" id="4.10.1100.10">
    <property type="entry name" value="Transcription factor, SBP-box domain"/>
    <property type="match status" value="1"/>
</dbReference>
<feature type="compositionally biased region" description="Low complexity" evidence="10">
    <location>
        <begin position="288"/>
        <end position="302"/>
    </location>
</feature>
<evidence type="ECO:0000313" key="12">
    <source>
        <dbReference type="EMBL" id="MQL78629.1"/>
    </source>
</evidence>
<proteinExistence type="predicted"/>
<gene>
    <name evidence="12" type="ORF">Taro_011058</name>
</gene>
<keyword evidence="2" id="KW-0479">Metal-binding</keyword>
<dbReference type="PROSITE" id="PS51141">
    <property type="entry name" value="ZF_SBP"/>
    <property type="match status" value="1"/>
</dbReference>
<evidence type="ECO:0000256" key="7">
    <source>
        <dbReference type="ARBA" id="ARBA00023163"/>
    </source>
</evidence>
<evidence type="ECO:0000259" key="11">
    <source>
        <dbReference type="PROSITE" id="PS51141"/>
    </source>
</evidence>
<dbReference type="EMBL" id="NMUH01000410">
    <property type="protein sequence ID" value="MQL78629.1"/>
    <property type="molecule type" value="Genomic_DNA"/>
</dbReference>
<evidence type="ECO:0000313" key="13">
    <source>
        <dbReference type="Proteomes" id="UP000652761"/>
    </source>
</evidence>
<dbReference type="Pfam" id="PF03110">
    <property type="entry name" value="SBP"/>
    <property type="match status" value="1"/>
</dbReference>
<dbReference type="SUPFAM" id="SSF103612">
    <property type="entry name" value="SBT domain"/>
    <property type="match status" value="1"/>
</dbReference>
<comment type="caution">
    <text evidence="12">The sequence shown here is derived from an EMBL/GenBank/DDBJ whole genome shotgun (WGS) entry which is preliminary data.</text>
</comment>
<reference evidence="12" key="1">
    <citation type="submission" date="2017-07" db="EMBL/GenBank/DDBJ databases">
        <title>Taro Niue Genome Assembly and Annotation.</title>
        <authorList>
            <person name="Atibalentja N."/>
            <person name="Keating K."/>
            <person name="Fields C.J."/>
        </authorList>
    </citation>
    <scope>NUCLEOTIDE SEQUENCE</scope>
    <source>
        <strain evidence="12">Niue_2</strain>
        <tissue evidence="12">Leaf</tissue>
    </source>
</reference>
<keyword evidence="13" id="KW-1185">Reference proteome</keyword>
<feature type="region of interest" description="Disordered" evidence="10">
    <location>
        <begin position="398"/>
        <end position="418"/>
    </location>
</feature>
<dbReference type="PANTHER" id="PTHR31251:SF169">
    <property type="entry name" value="SQUAMOSA PROMOTER-BINDING-LIKE PROTEIN 8"/>
    <property type="match status" value="1"/>
</dbReference>
<sequence>MNSFNPAEAYVSPHMMSFVGLESSSGSTSSGQRQQLWDWETATQQPPGNPAPLHQASLFPDAAAPTSNGSAIYGCAAATPVVPAMGGVVGGGGYVSYSFHSSGYPGGLIKSEEDVRGGGAGQNIGLNLGHRTYFPSGDAVAVDHLFRRTTRGIYQMSQQVPRCQAEGCKADLSGAKHYHRRHKVCELHSKAALVVAGGLQQRFCQQCSRFHPLSEFDEAKRSCRRRLAEHNRRRRKSSQTPPTASTAASDGRSTPPDLSAAAATSADKRRQGSPKSMRIGAASKEIITGTTGSSVSTGSTHSQANMSIEKAKDYQKTATHLRNGQALSLGVAGREAAAADKGGCFGFPYQQQQMPWAVMSDENNSSQPQQRIISSSSSSSGIFFQPQNYFCSSANEAATGQSTTGSHHHHHQIGKPPLQLGQGMLEVDFI</sequence>
<keyword evidence="3 9" id="KW-0863">Zinc-finger</keyword>
<evidence type="ECO:0000256" key="2">
    <source>
        <dbReference type="ARBA" id="ARBA00022723"/>
    </source>
</evidence>
<dbReference type="GO" id="GO:0008270">
    <property type="term" value="F:zinc ion binding"/>
    <property type="evidence" value="ECO:0007669"/>
    <property type="project" value="UniProtKB-KW"/>
</dbReference>
<keyword evidence="6" id="KW-0238">DNA-binding</keyword>
<evidence type="ECO:0000256" key="9">
    <source>
        <dbReference type="PROSITE-ProRule" id="PRU00470"/>
    </source>
</evidence>
<dbReference type="AlphaFoldDB" id="A0A843UEZ3"/>
<dbReference type="InterPro" id="IPR036893">
    <property type="entry name" value="SBP_sf"/>
</dbReference>
<dbReference type="InterPro" id="IPR004333">
    <property type="entry name" value="SBP_dom"/>
</dbReference>
<dbReference type="GO" id="GO:0005634">
    <property type="term" value="C:nucleus"/>
    <property type="evidence" value="ECO:0007669"/>
    <property type="project" value="UniProtKB-SubCell"/>
</dbReference>
<evidence type="ECO:0000256" key="10">
    <source>
        <dbReference type="SAM" id="MobiDB-lite"/>
    </source>
</evidence>
<evidence type="ECO:0000256" key="4">
    <source>
        <dbReference type="ARBA" id="ARBA00022833"/>
    </source>
</evidence>
<evidence type="ECO:0000256" key="6">
    <source>
        <dbReference type="ARBA" id="ARBA00023125"/>
    </source>
</evidence>
<dbReference type="GO" id="GO:0003677">
    <property type="term" value="F:DNA binding"/>
    <property type="evidence" value="ECO:0007669"/>
    <property type="project" value="UniProtKB-KW"/>
</dbReference>
<protein>
    <recommendedName>
        <fullName evidence="11">SBP-type domain-containing protein</fullName>
    </recommendedName>
</protein>
<evidence type="ECO:0000256" key="3">
    <source>
        <dbReference type="ARBA" id="ARBA00022771"/>
    </source>
</evidence>
<name>A0A843UEZ3_COLES</name>
<feature type="domain" description="SBP-type" evidence="11">
    <location>
        <begin position="160"/>
        <end position="237"/>
    </location>
</feature>